<dbReference type="Proteomes" id="UP000306677">
    <property type="component" value="Segment"/>
</dbReference>
<evidence type="ECO:0000313" key="2">
    <source>
        <dbReference type="Proteomes" id="UP000306677"/>
    </source>
</evidence>
<evidence type="ECO:0000313" key="1">
    <source>
        <dbReference type="EMBL" id="QCW18497.1"/>
    </source>
</evidence>
<reference evidence="1 2" key="1">
    <citation type="submission" date="2019-04" db="EMBL/GenBank/DDBJ databases">
        <authorList>
            <person name="Wang X."/>
        </authorList>
    </citation>
    <scope>NUCLEOTIDE SEQUENCE [LARGE SCALE GENOMIC DNA]</scope>
</reference>
<organism evidence="1 2">
    <name type="scientific">Escherichia phage vB_EcoS_W011D</name>
    <dbReference type="NCBI Taxonomy" id="2575323"/>
    <lineage>
        <taxon>Viruses</taxon>
        <taxon>Duplodnaviria</taxon>
        <taxon>Heunggongvirae</taxon>
        <taxon>Uroviricota</taxon>
        <taxon>Caudoviricetes</taxon>
        <taxon>Drexlerviridae</taxon>
        <taxon>Tempevirinae</taxon>
        <taxon>Changchunvirus</taxon>
        <taxon>Changchunvirus W011D</taxon>
    </lineage>
</organism>
<dbReference type="EMBL" id="MK778457">
    <property type="protein sequence ID" value="QCW18497.1"/>
    <property type="molecule type" value="Genomic_DNA"/>
</dbReference>
<sequence>MKHCAVNSISHDDLIYALLTIMRADMKAFGDKEHNLCDGDGVILVNVRLLE</sequence>
<protein>
    <submittedName>
        <fullName evidence="1">Uncharacterized protein</fullName>
    </submittedName>
</protein>
<gene>
    <name evidence="1" type="ORF">vBEcoSW011D_51</name>
</gene>
<accession>A0A4Y5NU96</accession>
<name>A0A4Y5NU96_9CAUD</name>
<keyword evidence="2" id="KW-1185">Reference proteome</keyword>
<proteinExistence type="predicted"/>